<dbReference type="GeneID" id="41589705"/>
<evidence type="ECO:0000256" key="3">
    <source>
        <dbReference type="ARBA" id="ARBA00022723"/>
    </source>
</evidence>
<dbReference type="InterPro" id="IPR007197">
    <property type="entry name" value="rSAM"/>
</dbReference>
<evidence type="ECO:0000259" key="6">
    <source>
        <dbReference type="PROSITE" id="PS51918"/>
    </source>
</evidence>
<keyword evidence="4" id="KW-0408">Iron</keyword>
<keyword evidence="5" id="KW-0411">Iron-sulfur</keyword>
<dbReference type="PANTHER" id="PTHR43273:SF2">
    <property type="entry name" value="RADICAL SAM CORE DOMAIN-CONTAINING PROTEIN"/>
    <property type="match status" value="1"/>
</dbReference>
<dbReference type="NCBIfam" id="TIGR04084">
    <property type="entry name" value="rSAM_AF0577"/>
    <property type="match status" value="1"/>
</dbReference>
<dbReference type="AlphaFoldDB" id="A0A1W6JXG5"/>
<evidence type="ECO:0000256" key="4">
    <source>
        <dbReference type="ARBA" id="ARBA00023004"/>
    </source>
</evidence>
<keyword evidence="8" id="KW-1185">Reference proteome</keyword>
<accession>A0A1W6JXG5</accession>
<dbReference type="PANTHER" id="PTHR43273">
    <property type="entry name" value="ANAEROBIC SULFATASE-MATURATING ENZYME HOMOLOG ASLB-RELATED"/>
    <property type="match status" value="1"/>
</dbReference>
<dbReference type="GO" id="GO:0051536">
    <property type="term" value="F:iron-sulfur cluster binding"/>
    <property type="evidence" value="ECO:0007669"/>
    <property type="project" value="UniProtKB-KW"/>
</dbReference>
<gene>
    <name evidence="7" type="ORF">B6F84_02260</name>
</gene>
<dbReference type="OrthoDB" id="30736at2157"/>
<dbReference type="KEGG" id="aman:B6F84_02260"/>
<protein>
    <submittedName>
        <fullName evidence="7">Putative peptide-modifying radical SAM/SPASM domain-containing protein</fullName>
    </submittedName>
</protein>
<organism evidence="7 8">
    <name type="scientific">Acidianus manzaensis</name>
    <dbReference type="NCBI Taxonomy" id="282676"/>
    <lineage>
        <taxon>Archaea</taxon>
        <taxon>Thermoproteota</taxon>
        <taxon>Thermoprotei</taxon>
        <taxon>Sulfolobales</taxon>
        <taxon>Sulfolobaceae</taxon>
        <taxon>Acidianus</taxon>
    </lineage>
</organism>
<sequence>MLWLIFTSGKCNLVCDYCGGSFPKDIIPWKINYDLKNIKKLVESDKNSTVIFYGGEPLSNPKFIMEFMDNVKANRYGIQTNGTLVKLLPEEYWKRMNLALLSIDGRREITNKHRGKNIYDVVVKNAKYLKSLGIETIARMTVTQDSDIYQDVMHLINLGIFDKIHWQLNVIWTEKWDVQSWSEKYLEGIKLLTQYFLEKLKEGKVIKIIPILGLISAHYFEAYKGSPCGAGYKSVSVTTDGRILSCPIAVREEWAVLGNVKSGYKLLEDPLPDICKKCEVKNYCGGRCLYSMKEKYWGEEGFLQVDEITKKYIKIVISIIPEIDKLIRDGIIRLSQLKYDPTLDSTEVIP</sequence>
<dbReference type="InterPro" id="IPR058240">
    <property type="entry name" value="rSAM_sf"/>
</dbReference>
<dbReference type="SUPFAM" id="SSF102114">
    <property type="entry name" value="Radical SAM enzymes"/>
    <property type="match status" value="1"/>
</dbReference>
<evidence type="ECO:0000256" key="2">
    <source>
        <dbReference type="ARBA" id="ARBA00022691"/>
    </source>
</evidence>
<keyword evidence="3" id="KW-0479">Metal-binding</keyword>
<dbReference type="SFLD" id="SFLDG01067">
    <property type="entry name" value="SPASM/twitch_domain_containing"/>
    <property type="match status" value="1"/>
</dbReference>
<dbReference type="EMBL" id="CP020477">
    <property type="protein sequence ID" value="ARM74966.1"/>
    <property type="molecule type" value="Genomic_DNA"/>
</dbReference>
<feature type="domain" description="Radical SAM core" evidence="6">
    <location>
        <begin position="1"/>
        <end position="202"/>
    </location>
</feature>
<proteinExistence type="predicted"/>
<evidence type="ECO:0000313" key="8">
    <source>
        <dbReference type="Proteomes" id="UP000193404"/>
    </source>
</evidence>
<evidence type="ECO:0000256" key="1">
    <source>
        <dbReference type="ARBA" id="ARBA00001966"/>
    </source>
</evidence>
<dbReference type="PROSITE" id="PS51918">
    <property type="entry name" value="RADICAL_SAM"/>
    <property type="match status" value="1"/>
</dbReference>
<dbReference type="STRING" id="282676.B6F84_02260"/>
<dbReference type="NCBIfam" id="TIGR04085">
    <property type="entry name" value="rSAM_more_4Fe4S"/>
    <property type="match status" value="1"/>
</dbReference>
<keyword evidence="2" id="KW-0949">S-adenosyl-L-methionine</keyword>
<reference evidence="7 8" key="1">
    <citation type="submission" date="2017-03" db="EMBL/GenBank/DDBJ databases">
        <title>Sulfur activation and transportation mechanism of thermophilic Archaea Acidianus manzaensis YN-25.</title>
        <authorList>
            <person name="Ma Y."/>
            <person name="Yang Y."/>
            <person name="Xia J."/>
        </authorList>
    </citation>
    <scope>NUCLEOTIDE SEQUENCE [LARGE SCALE GENOMIC DNA]</scope>
    <source>
        <strain evidence="7 8">YN-25</strain>
    </source>
</reference>
<evidence type="ECO:0000313" key="7">
    <source>
        <dbReference type="EMBL" id="ARM74966.1"/>
    </source>
</evidence>
<dbReference type="InterPro" id="IPR023867">
    <property type="entry name" value="Sulphatase_maturase_rSAM"/>
</dbReference>
<dbReference type="CDD" id="cd01335">
    <property type="entry name" value="Radical_SAM"/>
    <property type="match status" value="1"/>
</dbReference>
<dbReference type="Proteomes" id="UP000193404">
    <property type="component" value="Chromosome"/>
</dbReference>
<dbReference type="RefSeq" id="WP_148690721.1">
    <property type="nucleotide sequence ID" value="NZ_CP020477.1"/>
</dbReference>
<dbReference type="Pfam" id="PF04055">
    <property type="entry name" value="Radical_SAM"/>
    <property type="match status" value="1"/>
</dbReference>
<comment type="cofactor">
    <cofactor evidence="1">
        <name>[4Fe-4S] cluster</name>
        <dbReference type="ChEBI" id="CHEBI:49883"/>
    </cofactor>
</comment>
<dbReference type="InterPro" id="IPR023819">
    <property type="entry name" value="Pep-mod_rSAM_AF0577"/>
</dbReference>
<dbReference type="SFLD" id="SFLDG01104">
    <property type="entry name" value="Uncharacterised_Radical_SAM_Su"/>
    <property type="match status" value="1"/>
</dbReference>
<evidence type="ECO:0000256" key="5">
    <source>
        <dbReference type="ARBA" id="ARBA00023014"/>
    </source>
</evidence>
<dbReference type="Gene3D" id="3.20.20.70">
    <property type="entry name" value="Aldolase class I"/>
    <property type="match status" value="1"/>
</dbReference>
<dbReference type="InterPro" id="IPR023885">
    <property type="entry name" value="4Fe4S-binding_SPASM_dom"/>
</dbReference>
<dbReference type="InterPro" id="IPR013785">
    <property type="entry name" value="Aldolase_TIM"/>
</dbReference>
<name>A0A1W6JXG5_9CREN</name>
<dbReference type="SFLD" id="SFLDS00029">
    <property type="entry name" value="Radical_SAM"/>
    <property type="match status" value="1"/>
</dbReference>
<dbReference type="GO" id="GO:0046872">
    <property type="term" value="F:metal ion binding"/>
    <property type="evidence" value="ECO:0007669"/>
    <property type="project" value="UniProtKB-KW"/>
</dbReference>
<dbReference type="GO" id="GO:0016491">
    <property type="term" value="F:oxidoreductase activity"/>
    <property type="evidence" value="ECO:0007669"/>
    <property type="project" value="InterPro"/>
</dbReference>